<evidence type="ECO:0000313" key="4">
    <source>
        <dbReference type="Proteomes" id="UP000014157"/>
    </source>
</evidence>
<dbReference type="eggNOG" id="ENOG5033XFK">
    <property type="taxonomic scope" value="Bacteria"/>
</dbReference>
<comment type="caution">
    <text evidence="1">The sequence shown here is derived from an EMBL/GenBank/DDBJ whole genome shotgun (WGS) entry which is preliminary data.</text>
</comment>
<gene>
    <name evidence="2" type="ORF">I586_02292</name>
    <name evidence="1" type="ORF">UAY_02965</name>
</gene>
<protein>
    <submittedName>
        <fullName evidence="1">Uncharacterized protein</fullName>
    </submittedName>
</protein>
<keyword evidence="4" id="KW-1185">Reference proteome</keyword>
<dbReference type="EMBL" id="AJAS01000024">
    <property type="protein sequence ID" value="EOH96597.1"/>
    <property type="molecule type" value="Genomic_DNA"/>
</dbReference>
<dbReference type="EMBL" id="ASWB01000003">
    <property type="protein sequence ID" value="EOT66023.1"/>
    <property type="molecule type" value="Genomic_DNA"/>
</dbReference>
<name>R2QJ06_9ENTE</name>
<evidence type="ECO:0000313" key="1">
    <source>
        <dbReference type="EMBL" id="EOH96597.1"/>
    </source>
</evidence>
<dbReference type="AlphaFoldDB" id="R2QJ06"/>
<dbReference type="HOGENOM" id="CLU_1037223_0_0_9"/>
<evidence type="ECO:0000313" key="3">
    <source>
        <dbReference type="Proteomes" id="UP000013781"/>
    </source>
</evidence>
<dbReference type="Proteomes" id="UP000014157">
    <property type="component" value="Unassembled WGS sequence"/>
</dbReference>
<reference evidence="1 3" key="1">
    <citation type="submission" date="2013-02" db="EMBL/GenBank/DDBJ databases">
        <title>The Genome Sequence of Enterococcus moraviensis BAA-383.</title>
        <authorList>
            <consortium name="The Broad Institute Genome Sequencing Platform"/>
            <consortium name="The Broad Institute Genome Sequencing Center for Infectious Disease"/>
            <person name="Earl A.M."/>
            <person name="Gilmore M.S."/>
            <person name="Lebreton F."/>
            <person name="Walker B."/>
            <person name="Young S.K."/>
            <person name="Zeng Q."/>
            <person name="Gargeya S."/>
            <person name="Fitzgerald M."/>
            <person name="Haas B."/>
            <person name="Abouelleil A."/>
            <person name="Alvarado L."/>
            <person name="Arachchi H.M."/>
            <person name="Berlin A.M."/>
            <person name="Chapman S.B."/>
            <person name="Dewar J."/>
            <person name="Goldberg J."/>
            <person name="Griggs A."/>
            <person name="Gujja S."/>
            <person name="Hansen M."/>
            <person name="Howarth C."/>
            <person name="Imamovic A."/>
            <person name="Larimer J."/>
            <person name="McCowan C."/>
            <person name="Murphy C."/>
            <person name="Neiman D."/>
            <person name="Pearson M."/>
            <person name="Priest M."/>
            <person name="Roberts A."/>
            <person name="Saif S."/>
            <person name="Shea T."/>
            <person name="Sisk P."/>
            <person name="Sykes S."/>
            <person name="Wortman J."/>
            <person name="Nusbaum C."/>
            <person name="Birren B."/>
        </authorList>
    </citation>
    <scope>NUCLEOTIDE SEQUENCE [LARGE SCALE GENOMIC DNA]</scope>
    <source>
        <strain evidence="1 3">ATCC BAA-383</strain>
    </source>
</reference>
<dbReference type="Proteomes" id="UP000013781">
    <property type="component" value="Unassembled WGS sequence"/>
</dbReference>
<sequence>MVIKELSNGVEYQIYRNGKLDVQRTKELHELFRVHNVELFKKYGPEIFKILTNVDDIEILFGKDSMAMQRSSSGVFFLLAILPIDRVKDILKSADVVKTVDKGKDVGKVSGVNDFKFGENVNNYLNNVKKNPDFRLRRRKMNYVILEDQADKKMILDDIFFEIAHRKLGIEKALKKFSQQEGDIVEGKAICFRGDLDEYELSQLEIPLDDKHILIDVEADYSSVNQNSQAYVTFKEFYSYLETYLKNYVPLDDRIYNLLLDVKKGLEI</sequence>
<accession>R2QJ06</accession>
<organism evidence="1 3">
    <name type="scientific">Enterococcus moraviensis ATCC BAA-383</name>
    <dbReference type="NCBI Taxonomy" id="1158609"/>
    <lineage>
        <taxon>Bacteria</taxon>
        <taxon>Bacillati</taxon>
        <taxon>Bacillota</taxon>
        <taxon>Bacilli</taxon>
        <taxon>Lactobacillales</taxon>
        <taxon>Enterococcaceae</taxon>
        <taxon>Enterococcus</taxon>
    </lineage>
</organism>
<dbReference type="PATRIC" id="fig|1158609.3.peg.2892"/>
<proteinExistence type="predicted"/>
<evidence type="ECO:0000313" key="2">
    <source>
        <dbReference type="EMBL" id="EOT66023.1"/>
    </source>
</evidence>
<reference evidence="2 4" key="2">
    <citation type="submission" date="2013-03" db="EMBL/GenBank/DDBJ databases">
        <title>The Genome Sequence of Enterococcus moraviensis BAA-383 (PacBio/Illumina hybrid assembly).</title>
        <authorList>
            <consortium name="The Broad Institute Genomics Platform"/>
            <consortium name="The Broad Institute Genome Sequencing Center for Infectious Disease"/>
            <person name="Earl A."/>
            <person name="Russ C."/>
            <person name="Gilmore M."/>
            <person name="Surin D."/>
            <person name="Walker B."/>
            <person name="Young S."/>
            <person name="Zeng Q."/>
            <person name="Gargeya S."/>
            <person name="Fitzgerald M."/>
            <person name="Haas B."/>
            <person name="Abouelleil A."/>
            <person name="Allen A.W."/>
            <person name="Alvarado L."/>
            <person name="Arachchi H.M."/>
            <person name="Berlin A.M."/>
            <person name="Chapman S.B."/>
            <person name="Gainer-Dewar J."/>
            <person name="Goldberg J."/>
            <person name="Griggs A."/>
            <person name="Gujja S."/>
            <person name="Hansen M."/>
            <person name="Howarth C."/>
            <person name="Imamovic A."/>
            <person name="Ireland A."/>
            <person name="Larimer J."/>
            <person name="McCowan C."/>
            <person name="Murphy C."/>
            <person name="Pearson M."/>
            <person name="Poon T.W."/>
            <person name="Priest M."/>
            <person name="Roberts A."/>
            <person name="Saif S."/>
            <person name="Shea T."/>
            <person name="Sisk P."/>
            <person name="Sykes S."/>
            <person name="Wortman J."/>
            <person name="Nusbaum C."/>
            <person name="Birren B."/>
        </authorList>
    </citation>
    <scope>NUCLEOTIDE SEQUENCE [LARGE SCALE GENOMIC DNA]</scope>
    <source>
        <strain evidence="2 4">ATCC BAA-383</strain>
    </source>
</reference>
<dbReference type="RefSeq" id="WP_010766279.1">
    <property type="nucleotide sequence ID" value="NZ_ASWB01000003.1"/>
</dbReference>
<dbReference type="STRING" id="155617.RV09_GL001453"/>